<dbReference type="OrthoDB" id="5578329at2759"/>
<accession>A0A8K0L5N3</accession>
<gene>
    <name evidence="2" type="ORF">KVT40_003798</name>
</gene>
<dbReference type="AlphaFoldDB" id="A0A8K0L5N3"/>
<dbReference type="InterPro" id="IPR007727">
    <property type="entry name" value="Spo12"/>
</dbReference>
<feature type="compositionally biased region" description="Basic and acidic residues" evidence="1">
    <location>
        <begin position="1"/>
        <end position="10"/>
    </location>
</feature>
<sequence length="93" mass="10262">MAEILRDRDPNLQAEQPADAAGKQTDKASSMQDRLKDNKSNQNSTYISPSDAIMSPASKKLSNLKQKQIGKSMPKRSLFARAVTSREKDLGPE</sequence>
<comment type="caution">
    <text evidence="2">The sequence shown here is derived from an EMBL/GenBank/DDBJ whole genome shotgun (WGS) entry which is preliminary data.</text>
</comment>
<feature type="compositionally biased region" description="Basic and acidic residues" evidence="1">
    <location>
        <begin position="84"/>
        <end position="93"/>
    </location>
</feature>
<evidence type="ECO:0000313" key="3">
    <source>
        <dbReference type="Proteomes" id="UP000809789"/>
    </source>
</evidence>
<evidence type="ECO:0000313" key="2">
    <source>
        <dbReference type="EMBL" id="KAG8627925.1"/>
    </source>
</evidence>
<evidence type="ECO:0000256" key="1">
    <source>
        <dbReference type="SAM" id="MobiDB-lite"/>
    </source>
</evidence>
<organism evidence="2 3">
    <name type="scientific">Elsinoe batatas</name>
    <dbReference type="NCBI Taxonomy" id="2601811"/>
    <lineage>
        <taxon>Eukaryota</taxon>
        <taxon>Fungi</taxon>
        <taxon>Dikarya</taxon>
        <taxon>Ascomycota</taxon>
        <taxon>Pezizomycotina</taxon>
        <taxon>Dothideomycetes</taxon>
        <taxon>Dothideomycetidae</taxon>
        <taxon>Myriangiales</taxon>
        <taxon>Elsinoaceae</taxon>
        <taxon>Elsinoe</taxon>
    </lineage>
</organism>
<feature type="region of interest" description="Disordered" evidence="1">
    <location>
        <begin position="1"/>
        <end position="93"/>
    </location>
</feature>
<dbReference type="EMBL" id="JAESVG020000004">
    <property type="protein sequence ID" value="KAG8627925.1"/>
    <property type="molecule type" value="Genomic_DNA"/>
</dbReference>
<keyword evidence="3" id="KW-1185">Reference proteome</keyword>
<name>A0A8K0L5N3_9PEZI</name>
<dbReference type="Proteomes" id="UP000809789">
    <property type="component" value="Unassembled WGS sequence"/>
</dbReference>
<proteinExistence type="predicted"/>
<dbReference type="Pfam" id="PF05032">
    <property type="entry name" value="Spo12"/>
    <property type="match status" value="1"/>
</dbReference>
<protein>
    <submittedName>
        <fullName evidence="2">Uncharacterized protein</fullName>
    </submittedName>
</protein>
<reference evidence="2" key="1">
    <citation type="submission" date="2021-07" db="EMBL/GenBank/DDBJ databases">
        <title>Elsinoe batatas strain:CRI-CJ2 Genome sequencing and assembly.</title>
        <authorList>
            <person name="Huang L."/>
        </authorList>
    </citation>
    <scope>NUCLEOTIDE SEQUENCE</scope>
    <source>
        <strain evidence="2">CRI-CJ2</strain>
    </source>
</reference>